<feature type="compositionally biased region" description="Acidic residues" evidence="1">
    <location>
        <begin position="27"/>
        <end position="52"/>
    </location>
</feature>
<comment type="caution">
    <text evidence="2">The sequence shown here is derived from an EMBL/GenBank/DDBJ whole genome shotgun (WGS) entry which is preliminary data.</text>
</comment>
<proteinExistence type="predicted"/>
<feature type="non-terminal residue" evidence="2">
    <location>
        <position position="1"/>
    </location>
</feature>
<gene>
    <name evidence="2" type="ORF">EZS28_055406</name>
</gene>
<evidence type="ECO:0000313" key="2">
    <source>
        <dbReference type="EMBL" id="KAA6315529.1"/>
    </source>
</evidence>
<accession>A0A5J4Q381</accession>
<feature type="compositionally biased region" description="Acidic residues" evidence="1">
    <location>
        <begin position="9"/>
        <end position="20"/>
    </location>
</feature>
<reference evidence="2 3" key="1">
    <citation type="submission" date="2019-03" db="EMBL/GenBank/DDBJ databases">
        <title>Single cell metagenomics reveals metabolic interactions within the superorganism composed of flagellate Streblomastix strix and complex community of Bacteroidetes bacteria on its surface.</title>
        <authorList>
            <person name="Treitli S.C."/>
            <person name="Kolisko M."/>
            <person name="Husnik F."/>
            <person name="Keeling P."/>
            <person name="Hampl V."/>
        </authorList>
    </citation>
    <scope>NUCLEOTIDE SEQUENCE [LARGE SCALE GENOMIC DNA]</scope>
    <source>
        <strain evidence="2">ST1C</strain>
    </source>
</reference>
<protein>
    <submittedName>
        <fullName evidence="2">Uncharacterized protein</fullName>
    </submittedName>
</protein>
<organism evidence="2 3">
    <name type="scientific">Streblomastix strix</name>
    <dbReference type="NCBI Taxonomy" id="222440"/>
    <lineage>
        <taxon>Eukaryota</taxon>
        <taxon>Metamonada</taxon>
        <taxon>Preaxostyla</taxon>
        <taxon>Oxymonadida</taxon>
        <taxon>Streblomastigidae</taxon>
        <taxon>Streblomastix</taxon>
    </lineage>
</organism>
<dbReference type="EMBL" id="SNRW01047385">
    <property type="protein sequence ID" value="KAA6315529.1"/>
    <property type="molecule type" value="Genomic_DNA"/>
</dbReference>
<feature type="region of interest" description="Disordered" evidence="1">
    <location>
        <begin position="1"/>
        <end position="62"/>
    </location>
</feature>
<sequence length="80" mass="9554">ENIGQLDYDYYDDYGSDLDYNEFQTDQIDEEDDQEDEEDDEDEDEEDEEDEGKQDGYGYNYRGGIECGVFYDEDQDYDFG</sequence>
<dbReference type="Proteomes" id="UP000324800">
    <property type="component" value="Unassembled WGS sequence"/>
</dbReference>
<name>A0A5J4Q381_9EUKA</name>
<dbReference type="AlphaFoldDB" id="A0A5J4Q381"/>
<evidence type="ECO:0000313" key="3">
    <source>
        <dbReference type="Proteomes" id="UP000324800"/>
    </source>
</evidence>
<evidence type="ECO:0000256" key="1">
    <source>
        <dbReference type="SAM" id="MobiDB-lite"/>
    </source>
</evidence>